<comment type="similarity">
    <text evidence="5">Belongs to the ABC-2 integral membrane protein family.</text>
</comment>
<evidence type="ECO:0000256" key="3">
    <source>
        <dbReference type="ARBA" id="ARBA00022989"/>
    </source>
</evidence>
<feature type="transmembrane region" description="Helical" evidence="5">
    <location>
        <begin position="56"/>
        <end position="76"/>
    </location>
</feature>
<dbReference type="GO" id="GO:0043190">
    <property type="term" value="C:ATP-binding cassette (ABC) transporter complex"/>
    <property type="evidence" value="ECO:0007669"/>
    <property type="project" value="InterPro"/>
</dbReference>
<proteinExistence type="inferred from homology"/>
<evidence type="ECO:0000256" key="5">
    <source>
        <dbReference type="RuleBase" id="RU361157"/>
    </source>
</evidence>
<reference evidence="7 8" key="1">
    <citation type="submission" date="2016-07" db="EMBL/GenBank/DDBJ databases">
        <title>Genome and transcriptome analysis of iron-reducing fermentative bacteria Anoxybacter fermentans.</title>
        <authorList>
            <person name="Zeng X."/>
            <person name="Shao Z."/>
        </authorList>
    </citation>
    <scope>NUCLEOTIDE SEQUENCE [LARGE SCALE GENOMIC DNA]</scope>
    <source>
        <strain evidence="7 8">DY22613</strain>
    </source>
</reference>
<comment type="subcellular location">
    <subcellularLocation>
        <location evidence="5">Cell membrane</location>
        <topology evidence="5">Multi-pass membrane protein</topology>
    </subcellularLocation>
    <subcellularLocation>
        <location evidence="1">Membrane</location>
        <topology evidence="1">Multi-pass membrane protein</topology>
    </subcellularLocation>
</comment>
<dbReference type="RefSeq" id="WP_164730998.1">
    <property type="nucleotide sequence ID" value="NZ_CP016379.1"/>
</dbReference>
<gene>
    <name evidence="7" type="ORF">BBF96_09725</name>
</gene>
<dbReference type="InterPro" id="IPR047817">
    <property type="entry name" value="ABC2_TM_bact-type"/>
</dbReference>
<sequence length="258" mass="29500">MTGLKNNLYNYYLLIKLFLLPLKNSLFAFFVNNFVLPVFFIIFFKFIFGDSFLERASFVITGSLIISIINVSLTTLSNKINNIYISDGMEYFLSLPINKFIFVLALFTSEFLAILPSILVVIILSNVVFNLNLSINIFLIIFLLQLAISMVGLGILIGLKSKNYNEVTALSSFCSYVFIFLSPIYYPIENLPKIFQIISYIFPTTYASQGIRFSMLGQIRENINIIYLNILVMCIYVVISFVIVAKKFNWSLETLKQG</sequence>
<dbReference type="Proteomes" id="UP000267250">
    <property type="component" value="Chromosome"/>
</dbReference>
<dbReference type="InterPro" id="IPR000412">
    <property type="entry name" value="ABC_2_transport"/>
</dbReference>
<protein>
    <recommendedName>
        <fullName evidence="5">Transport permease protein</fullName>
    </recommendedName>
</protein>
<feature type="transmembrane region" description="Helical" evidence="5">
    <location>
        <begin position="135"/>
        <end position="157"/>
    </location>
</feature>
<dbReference type="InterPro" id="IPR013525">
    <property type="entry name" value="ABC2_TM"/>
</dbReference>
<dbReference type="PIRSF" id="PIRSF006648">
    <property type="entry name" value="DrrB"/>
    <property type="match status" value="1"/>
</dbReference>
<keyword evidence="5" id="KW-1003">Cell membrane</keyword>
<dbReference type="KEGG" id="aft:BBF96_09725"/>
<keyword evidence="2 5" id="KW-0812">Transmembrane</keyword>
<dbReference type="AlphaFoldDB" id="A0A3Q9HQS8"/>
<feature type="transmembrane region" description="Helical" evidence="5">
    <location>
        <begin position="169"/>
        <end position="188"/>
    </location>
</feature>
<dbReference type="Pfam" id="PF01061">
    <property type="entry name" value="ABC2_membrane"/>
    <property type="match status" value="1"/>
</dbReference>
<evidence type="ECO:0000313" key="7">
    <source>
        <dbReference type="EMBL" id="AZR73641.1"/>
    </source>
</evidence>
<evidence type="ECO:0000313" key="8">
    <source>
        <dbReference type="Proteomes" id="UP000267250"/>
    </source>
</evidence>
<feature type="transmembrane region" description="Helical" evidence="5">
    <location>
        <begin position="194"/>
        <end position="213"/>
    </location>
</feature>
<keyword evidence="5" id="KW-0813">Transport</keyword>
<feature type="transmembrane region" description="Helical" evidence="5">
    <location>
        <begin position="97"/>
        <end position="123"/>
    </location>
</feature>
<organism evidence="7 8">
    <name type="scientific">Anoxybacter fermentans</name>
    <dbReference type="NCBI Taxonomy" id="1323375"/>
    <lineage>
        <taxon>Bacteria</taxon>
        <taxon>Bacillati</taxon>
        <taxon>Bacillota</taxon>
        <taxon>Clostridia</taxon>
        <taxon>Halanaerobiales</taxon>
        <taxon>Anoxybacter</taxon>
    </lineage>
</organism>
<dbReference type="PANTHER" id="PTHR43229:SF3">
    <property type="entry name" value="ABC-TYPE MULTIDRUG TRANSPORT SYSTEM, PERMEASE COMPONENT"/>
    <property type="match status" value="1"/>
</dbReference>
<feature type="domain" description="ABC transmembrane type-2" evidence="6">
    <location>
        <begin position="24"/>
        <end position="251"/>
    </location>
</feature>
<feature type="transmembrane region" description="Helical" evidence="5">
    <location>
        <begin position="225"/>
        <end position="245"/>
    </location>
</feature>
<evidence type="ECO:0000259" key="6">
    <source>
        <dbReference type="PROSITE" id="PS51012"/>
    </source>
</evidence>
<evidence type="ECO:0000256" key="4">
    <source>
        <dbReference type="ARBA" id="ARBA00023136"/>
    </source>
</evidence>
<dbReference type="GO" id="GO:0140359">
    <property type="term" value="F:ABC-type transporter activity"/>
    <property type="evidence" value="ECO:0007669"/>
    <property type="project" value="InterPro"/>
</dbReference>
<keyword evidence="4 5" id="KW-0472">Membrane</keyword>
<dbReference type="PROSITE" id="PS51012">
    <property type="entry name" value="ABC_TM2"/>
    <property type="match status" value="1"/>
</dbReference>
<evidence type="ECO:0000256" key="1">
    <source>
        <dbReference type="ARBA" id="ARBA00004141"/>
    </source>
</evidence>
<keyword evidence="3 5" id="KW-1133">Transmembrane helix</keyword>
<dbReference type="PANTHER" id="PTHR43229">
    <property type="entry name" value="NODULATION PROTEIN J"/>
    <property type="match status" value="1"/>
</dbReference>
<evidence type="ECO:0000256" key="2">
    <source>
        <dbReference type="ARBA" id="ARBA00022692"/>
    </source>
</evidence>
<dbReference type="InterPro" id="IPR051784">
    <property type="entry name" value="Nod_factor_ABC_transporter"/>
</dbReference>
<feature type="transmembrane region" description="Helical" evidence="5">
    <location>
        <begin position="26"/>
        <end position="44"/>
    </location>
</feature>
<dbReference type="EMBL" id="CP016379">
    <property type="protein sequence ID" value="AZR73641.1"/>
    <property type="molecule type" value="Genomic_DNA"/>
</dbReference>
<name>A0A3Q9HQS8_9FIRM</name>
<accession>A0A3Q9HQS8</accession>
<keyword evidence="8" id="KW-1185">Reference proteome</keyword>